<sequence>MRAEAWAGKSALLSSFALNPPQGVRVVSFFITARWAGQADRTAFIEVVHEQLLELLGEPMPVLLTGATREAHLLDAFERAANLCRRREERLILVVDGLDEDSGVTTSPDAHSIAAVLPENPPAGMRVIVAGRPNPPIPTDVPDSHPLRKADIVRSLRRSEYATVVRQDAERELKRLLRGSAIEKDLLGLLTAAGGGLSEGDLAQLTDAPAWEIQDHLQAVSARTFNSRAGRWQAEVPVYVLGHEEIYQQALRFLGETRLEEYRERIHEWVEGYRAAKWPPNTPEYPLRGYFRLLQATADTPRMLKCVTDPDRHNRMLDIIGGDSAALSEIFATQEQLLSTTSPDLVALGRVAVHRIRLTERNDHLPVNLPVVWAQVGRYSRAEALARSITTPIRQVRALVSVAQELNALGELDRARAVAEQAEQGLRAITSTDSEEQAHANAAVARAYAKIGDIPHAQALIGRALTAAKALDNGPQRADAFRAVTRAVAATGNIGEALALAGEINRSPERAGAVSAVALEIAESGNWKRGYSISRSIRPRADRAHTLATIAKAASISGARRRADSIAAEAQSLAFSIQNPGRRAWILAAVAREVRSIYGPEAAWQILREAESAALVTPKASERTDALTSIAGVLALCGVPDRAAELVRDIPSLRRRARALAVLASNVAMAGEKHTAEQIANEAEAISRSLDGGSRVAVGQAALAQATAAVGDIEQAVHLAHSISDVPRRDRALTTTAEAVARAGNLDRALEVAKSVSDVTQQSVALFLVAKVAIGVGDIEQVKRISGLIEDPAYKTKAFYLPSRVNSGRSGGNTQPAQTVRVTDSDDDATSADEPIAPPTDSSLTPFELSERLVGRALILVHDRNIEQAAKVVESISVPVLRVRALATLSRASASNGDVDAARELVDRALVMVDMTPQGSYRDSALNEVLHQLVAIGESERAERLAATISNPVLRHRALSTIASAIALSGNILSAEGTARRISDGQLRAKTLASIVEVAVSSGEMTDAERIVFSIAAPASRARALGVVTQGWASKGNMQRSETVASEITDPIERSKTLSDLAVNYPSDRSHHLLAQALVIGHWSTCLRALARIRPDLITVIGAEFLHANGPGGSV</sequence>
<dbReference type="Gene3D" id="1.25.40.10">
    <property type="entry name" value="Tetratricopeptide repeat domain"/>
    <property type="match status" value="5"/>
</dbReference>
<protein>
    <submittedName>
        <fullName evidence="2">Tetratricopeptide (TPR) repeat protein</fullName>
    </submittedName>
</protein>
<feature type="region of interest" description="Disordered" evidence="1">
    <location>
        <begin position="805"/>
        <end position="844"/>
    </location>
</feature>
<gene>
    <name evidence="2" type="ORF">FHR37_000369</name>
</gene>
<organism evidence="2 3">
    <name type="scientific">Actinopolymorpha cephalotaxi</name>
    <dbReference type="NCBI Taxonomy" id="504797"/>
    <lineage>
        <taxon>Bacteria</taxon>
        <taxon>Bacillati</taxon>
        <taxon>Actinomycetota</taxon>
        <taxon>Actinomycetes</taxon>
        <taxon>Propionibacteriales</taxon>
        <taxon>Actinopolymorphaceae</taxon>
        <taxon>Actinopolymorpha</taxon>
    </lineage>
</organism>
<comment type="caution">
    <text evidence="2">The sequence shown here is derived from an EMBL/GenBank/DDBJ whole genome shotgun (WGS) entry which is preliminary data.</text>
</comment>
<accession>A0ABX2RVX0</accession>
<evidence type="ECO:0000313" key="2">
    <source>
        <dbReference type="EMBL" id="NYH81518.1"/>
    </source>
</evidence>
<keyword evidence="3" id="KW-1185">Reference proteome</keyword>
<dbReference type="EMBL" id="JACBZA010000001">
    <property type="protein sequence ID" value="NYH81518.1"/>
    <property type="molecule type" value="Genomic_DNA"/>
</dbReference>
<dbReference type="PANTHER" id="PTHR47691:SF3">
    <property type="entry name" value="HTH-TYPE TRANSCRIPTIONAL REGULATOR RV0890C-RELATED"/>
    <property type="match status" value="1"/>
</dbReference>
<proteinExistence type="predicted"/>
<evidence type="ECO:0000256" key="1">
    <source>
        <dbReference type="SAM" id="MobiDB-lite"/>
    </source>
</evidence>
<name>A0ABX2RVX0_9ACTN</name>
<dbReference type="InterPro" id="IPR011990">
    <property type="entry name" value="TPR-like_helical_dom_sf"/>
</dbReference>
<dbReference type="PANTHER" id="PTHR47691">
    <property type="entry name" value="REGULATOR-RELATED"/>
    <property type="match status" value="1"/>
</dbReference>
<evidence type="ECO:0000313" key="3">
    <source>
        <dbReference type="Proteomes" id="UP000533017"/>
    </source>
</evidence>
<dbReference type="SUPFAM" id="SSF48452">
    <property type="entry name" value="TPR-like"/>
    <property type="match status" value="1"/>
</dbReference>
<feature type="compositionally biased region" description="Polar residues" evidence="1">
    <location>
        <begin position="805"/>
        <end position="822"/>
    </location>
</feature>
<reference evidence="2 3" key="1">
    <citation type="submission" date="2020-07" db="EMBL/GenBank/DDBJ databases">
        <title>Sequencing the genomes of 1000 actinobacteria strains.</title>
        <authorList>
            <person name="Klenk H.-P."/>
        </authorList>
    </citation>
    <scope>NUCLEOTIDE SEQUENCE [LARGE SCALE GENOMIC DNA]</scope>
    <source>
        <strain evidence="2 3">DSM 45117</strain>
    </source>
</reference>
<dbReference type="RefSeq" id="WP_139238828.1">
    <property type="nucleotide sequence ID" value="NZ_FOOI01000002.1"/>
</dbReference>
<dbReference type="Proteomes" id="UP000533017">
    <property type="component" value="Unassembled WGS sequence"/>
</dbReference>